<dbReference type="NCBIfam" id="TIGR03618">
    <property type="entry name" value="Rv1155_F420"/>
    <property type="match status" value="1"/>
</dbReference>
<dbReference type="InterPro" id="IPR052019">
    <property type="entry name" value="F420H2_bilvrd_red/Heme_oxyg"/>
</dbReference>
<dbReference type="PANTHER" id="PTHR35176:SF6">
    <property type="entry name" value="HEME OXYGENASE HI_0854-RELATED"/>
    <property type="match status" value="1"/>
</dbReference>
<dbReference type="PANTHER" id="PTHR35176">
    <property type="entry name" value="HEME OXYGENASE HI_0854-RELATED"/>
    <property type="match status" value="1"/>
</dbReference>
<dbReference type="Gene3D" id="2.30.110.10">
    <property type="entry name" value="Electron Transport, Fmn-binding Protein, Chain A"/>
    <property type="match status" value="1"/>
</dbReference>
<dbReference type="AlphaFoldDB" id="A0RVZ9"/>
<dbReference type="EnsemblBacteria" id="ABK77516">
    <property type="protein sequence ID" value="ABK77516"/>
    <property type="gene ID" value="CENSYa_0884"/>
</dbReference>
<dbReference type="EMBL" id="DP000238">
    <property type="protein sequence ID" value="ABK77516.1"/>
    <property type="molecule type" value="Genomic_DNA"/>
</dbReference>
<dbReference type="Proteomes" id="UP000000758">
    <property type="component" value="Chromosome"/>
</dbReference>
<name>A0RVZ9_CENSY</name>
<sequence>MRSGLGLFGGKNIAHIATLMPDGSPQLSPVWCDYEDGHILVNTAEGRVKHKNVLRDPRVAVSITDSTDPLDMVTVRGRVLEILPDYEYAHIDRLTKKYMGRDQYPFRRPGEKRIILKILPEKPFVMPELKAD</sequence>
<dbReference type="GO" id="GO:0016627">
    <property type="term" value="F:oxidoreductase activity, acting on the CH-CH group of donors"/>
    <property type="evidence" value="ECO:0007669"/>
    <property type="project" value="TreeGrafter"/>
</dbReference>
<accession>A0RVZ9</accession>
<dbReference type="Pfam" id="PF01243">
    <property type="entry name" value="PNPOx_N"/>
    <property type="match status" value="1"/>
</dbReference>
<dbReference type="InterPro" id="IPR019920">
    <property type="entry name" value="F420-binding_dom_put"/>
</dbReference>
<proteinExistence type="predicted"/>
<dbReference type="GO" id="GO:0005829">
    <property type="term" value="C:cytosol"/>
    <property type="evidence" value="ECO:0007669"/>
    <property type="project" value="TreeGrafter"/>
</dbReference>
<evidence type="ECO:0000259" key="2">
    <source>
        <dbReference type="Pfam" id="PF01243"/>
    </source>
</evidence>
<evidence type="ECO:0000313" key="3">
    <source>
        <dbReference type="EMBL" id="ABK77516.1"/>
    </source>
</evidence>
<organism evidence="3 4">
    <name type="scientific">Cenarchaeum symbiosum (strain A)</name>
    <dbReference type="NCBI Taxonomy" id="414004"/>
    <lineage>
        <taxon>Archaea</taxon>
        <taxon>Nitrososphaerota</taxon>
        <taxon>Candidatus Cenarchaeales</taxon>
        <taxon>Candidatus Cenarchaeaceae</taxon>
        <taxon>Candidatus Cenarchaeum</taxon>
    </lineage>
</organism>
<evidence type="ECO:0000256" key="1">
    <source>
        <dbReference type="ARBA" id="ARBA00023002"/>
    </source>
</evidence>
<dbReference type="STRING" id="414004.CENSYa_0884"/>
<dbReference type="GO" id="GO:0070967">
    <property type="term" value="F:coenzyme F420 binding"/>
    <property type="evidence" value="ECO:0007669"/>
    <property type="project" value="TreeGrafter"/>
</dbReference>
<gene>
    <name evidence="3" type="ordered locus">CENSYa_0884</name>
</gene>
<keyword evidence="4" id="KW-1185">Reference proteome</keyword>
<dbReference type="InterPro" id="IPR011576">
    <property type="entry name" value="Pyridox_Oxase_N"/>
</dbReference>
<reference evidence="3 4" key="1">
    <citation type="journal article" date="2006" name="Proc. Natl. Acad. Sci. U.S.A.">
        <title>Genomic analysis of the uncultivated marine crenarchaeote Cenarchaeum symbiosum.</title>
        <authorList>
            <person name="Hallam S.J."/>
            <person name="Konstantinidis K.T."/>
            <person name="Putnam N."/>
            <person name="Schleper C."/>
            <person name="Watanabe Y."/>
            <person name="Sugahara J."/>
            <person name="Preston C."/>
            <person name="de la Torre J."/>
            <person name="Richardson P.M."/>
            <person name="DeLong E.F."/>
        </authorList>
    </citation>
    <scope>NUCLEOTIDE SEQUENCE [LARGE SCALE GENOMIC DNA]</scope>
    <source>
        <strain evidence="4">A</strain>
    </source>
</reference>
<keyword evidence="1" id="KW-0560">Oxidoreductase</keyword>
<dbReference type="PATRIC" id="fig|414004.10.peg.816"/>
<dbReference type="HOGENOM" id="CLU_123922_3_1_2"/>
<dbReference type="KEGG" id="csy:CENSYa_0884"/>
<evidence type="ECO:0000313" key="4">
    <source>
        <dbReference type="Proteomes" id="UP000000758"/>
    </source>
</evidence>
<dbReference type="SUPFAM" id="SSF50475">
    <property type="entry name" value="FMN-binding split barrel"/>
    <property type="match status" value="1"/>
</dbReference>
<dbReference type="InterPro" id="IPR012349">
    <property type="entry name" value="Split_barrel_FMN-bd"/>
</dbReference>
<feature type="domain" description="Pyridoxamine 5'-phosphate oxidase N-terminal" evidence="2">
    <location>
        <begin position="11"/>
        <end position="121"/>
    </location>
</feature>
<protein>
    <submittedName>
        <fullName evidence="3">Flavin nucleotide binding protein</fullName>
    </submittedName>
</protein>